<dbReference type="Proteomes" id="UP000631114">
    <property type="component" value="Unassembled WGS sequence"/>
</dbReference>
<feature type="compositionally biased region" description="Low complexity" evidence="4">
    <location>
        <begin position="61"/>
        <end position="70"/>
    </location>
</feature>
<name>A0A835IF83_9MAGN</name>
<comment type="similarity">
    <text evidence="2">Belongs to the lin-54 family.</text>
</comment>
<gene>
    <name evidence="6" type="ORF">IFM89_026747</name>
</gene>
<accession>A0A835IF83</accession>
<protein>
    <recommendedName>
        <fullName evidence="5">CRC domain-containing protein</fullName>
    </recommendedName>
</protein>
<dbReference type="SMART" id="SM01114">
    <property type="entry name" value="CXC"/>
    <property type="match status" value="2"/>
</dbReference>
<dbReference type="InterPro" id="IPR005172">
    <property type="entry name" value="CRC"/>
</dbReference>
<comment type="subcellular location">
    <subcellularLocation>
        <location evidence="1">Nucleus</location>
    </subcellularLocation>
</comment>
<dbReference type="AlphaFoldDB" id="A0A835IF83"/>
<feature type="compositionally biased region" description="Basic and acidic residues" evidence="4">
    <location>
        <begin position="361"/>
        <end position="375"/>
    </location>
</feature>
<reference evidence="6 7" key="1">
    <citation type="submission" date="2020-10" db="EMBL/GenBank/DDBJ databases">
        <title>The Coptis chinensis genome and diversification of protoberbering-type alkaloids.</title>
        <authorList>
            <person name="Wang B."/>
            <person name="Shu S."/>
            <person name="Song C."/>
            <person name="Liu Y."/>
        </authorList>
    </citation>
    <scope>NUCLEOTIDE SEQUENCE [LARGE SCALE GENOMIC DNA]</scope>
    <source>
        <strain evidence="6">HL-2020</strain>
        <tissue evidence="6">Leaf</tissue>
    </source>
</reference>
<dbReference type="GO" id="GO:0006355">
    <property type="term" value="P:regulation of DNA-templated transcription"/>
    <property type="evidence" value="ECO:0007669"/>
    <property type="project" value="TreeGrafter"/>
</dbReference>
<proteinExistence type="inferred from homology"/>
<evidence type="ECO:0000256" key="2">
    <source>
        <dbReference type="ARBA" id="ARBA00007267"/>
    </source>
</evidence>
<evidence type="ECO:0000256" key="4">
    <source>
        <dbReference type="SAM" id="MobiDB-lite"/>
    </source>
</evidence>
<organism evidence="6 7">
    <name type="scientific">Coptis chinensis</name>
    <dbReference type="NCBI Taxonomy" id="261450"/>
    <lineage>
        <taxon>Eukaryota</taxon>
        <taxon>Viridiplantae</taxon>
        <taxon>Streptophyta</taxon>
        <taxon>Embryophyta</taxon>
        <taxon>Tracheophyta</taxon>
        <taxon>Spermatophyta</taxon>
        <taxon>Magnoliopsida</taxon>
        <taxon>Ranunculales</taxon>
        <taxon>Ranunculaceae</taxon>
        <taxon>Coptidoideae</taxon>
        <taxon>Coptis</taxon>
    </lineage>
</organism>
<feature type="region of interest" description="Disordered" evidence="4">
    <location>
        <begin position="360"/>
        <end position="434"/>
    </location>
</feature>
<feature type="region of interest" description="Disordered" evidence="4">
    <location>
        <begin position="61"/>
        <end position="92"/>
    </location>
</feature>
<feature type="compositionally biased region" description="Basic and acidic residues" evidence="4">
    <location>
        <begin position="1"/>
        <end position="11"/>
    </location>
</feature>
<dbReference type="InterPro" id="IPR033467">
    <property type="entry name" value="Tesmin/TSO1-like_CXC"/>
</dbReference>
<comment type="caution">
    <text evidence="6">The sequence shown here is derived from an EMBL/GenBank/DDBJ whole genome shotgun (WGS) entry which is preliminary data.</text>
</comment>
<keyword evidence="7" id="KW-1185">Reference proteome</keyword>
<evidence type="ECO:0000256" key="1">
    <source>
        <dbReference type="ARBA" id="ARBA00004123"/>
    </source>
</evidence>
<dbReference type="Pfam" id="PF03638">
    <property type="entry name" value="TCR"/>
    <property type="match status" value="2"/>
</dbReference>
<dbReference type="PANTHER" id="PTHR12446:SF34">
    <property type="entry name" value="PROTEIN LIN-54 HOMOLOG"/>
    <property type="match status" value="1"/>
</dbReference>
<evidence type="ECO:0000313" key="7">
    <source>
        <dbReference type="Proteomes" id="UP000631114"/>
    </source>
</evidence>
<sequence>MEQSKGDDFPPKNETVALDFPQRKLVRQLFGGGTTNGVVENLKQKPTPLLQQQHNQELLLGSRSLPVLRPDSPRSRPRPNVDAKDGTPKKPKQCNCKNSKCLKLYCECFAAGVYCDRCNCINCHNNVGNEAARHEAIEATLDRNPNAFRPKIASSPRGAQEVKAVGVCDLARVVLLLVDEARELLLVARHNKGCHCKKSGCLKKYCECFQANILCSDNCRCIDCKNFEASEERRALQNGDHSNSLYMQQVAANAAITGAIGSSGYGSPPAFKRRKNELLFGAVSKDTSINKIAQFQQENHLRPSLPSSLPSIPVVRVVSPALLGSSMFTYRSLLADILQPRDVKELCSFLVVLAGQASRTVSDKNETVETQKEQDQTEGSFPSSSQDREKEPDLSKSLVEDRSSGSQVDKMVTDDSGSDGSDVPKGIPMSPGTLALMCDEHDSMFMAAASPKGTLGHGSKTPPHLPYGQGKADIYAEQERLILTGFRDYLRRLVTCGTIKGKRKAIILFEIAGKQYSALGSRTESGTQTVSPTNGNPVPIVQDKTEARTESGTQQLPVSNGTVRLVQDNAEGRTASGTQHVPVSNGTVKLVQDKVDASQIVSSVTVTSENSFPPKVEFPAGNGLLKPIIKS</sequence>
<dbReference type="PANTHER" id="PTHR12446">
    <property type="entry name" value="TESMIN/TSO1-RELATED"/>
    <property type="match status" value="1"/>
</dbReference>
<keyword evidence="3" id="KW-0539">Nucleus</keyword>
<dbReference type="OrthoDB" id="6283463at2759"/>
<feature type="region of interest" description="Disordered" evidence="4">
    <location>
        <begin position="1"/>
        <end position="20"/>
    </location>
</feature>
<evidence type="ECO:0000256" key="3">
    <source>
        <dbReference type="ARBA" id="ARBA00023242"/>
    </source>
</evidence>
<dbReference type="EMBL" id="JADFTS010000003">
    <property type="protein sequence ID" value="KAF9615859.1"/>
    <property type="molecule type" value="Genomic_DNA"/>
</dbReference>
<feature type="domain" description="CRC" evidence="5">
    <location>
        <begin position="90"/>
        <end position="229"/>
    </location>
</feature>
<dbReference type="GO" id="GO:0005634">
    <property type="term" value="C:nucleus"/>
    <property type="evidence" value="ECO:0007669"/>
    <property type="project" value="UniProtKB-SubCell"/>
</dbReference>
<evidence type="ECO:0000313" key="6">
    <source>
        <dbReference type="EMBL" id="KAF9615859.1"/>
    </source>
</evidence>
<evidence type="ECO:0000259" key="5">
    <source>
        <dbReference type="PROSITE" id="PS51634"/>
    </source>
</evidence>
<dbReference type="PROSITE" id="PS51634">
    <property type="entry name" value="CRC"/>
    <property type="match status" value="1"/>
</dbReference>
<dbReference type="InterPro" id="IPR028307">
    <property type="entry name" value="Lin-54_fam"/>
</dbReference>
<feature type="compositionally biased region" description="Basic and acidic residues" evidence="4">
    <location>
        <begin position="71"/>
        <end position="88"/>
    </location>
</feature>
<feature type="compositionally biased region" description="Basic and acidic residues" evidence="4">
    <location>
        <begin position="386"/>
        <end position="403"/>
    </location>
</feature>